<proteinExistence type="predicted"/>
<gene>
    <name evidence="1" type="ORF">KUF71_001476</name>
</gene>
<accession>A0AAE1HLC4</accession>
<organism evidence="1 2">
    <name type="scientific">Frankliniella fusca</name>
    <dbReference type="NCBI Taxonomy" id="407009"/>
    <lineage>
        <taxon>Eukaryota</taxon>
        <taxon>Metazoa</taxon>
        <taxon>Ecdysozoa</taxon>
        <taxon>Arthropoda</taxon>
        <taxon>Hexapoda</taxon>
        <taxon>Insecta</taxon>
        <taxon>Pterygota</taxon>
        <taxon>Neoptera</taxon>
        <taxon>Paraneoptera</taxon>
        <taxon>Thysanoptera</taxon>
        <taxon>Terebrantia</taxon>
        <taxon>Thripoidea</taxon>
        <taxon>Thripidae</taxon>
        <taxon>Frankliniella</taxon>
    </lineage>
</organism>
<dbReference type="Proteomes" id="UP001219518">
    <property type="component" value="Unassembled WGS sequence"/>
</dbReference>
<name>A0AAE1HLC4_9NEOP</name>
<evidence type="ECO:0000313" key="1">
    <source>
        <dbReference type="EMBL" id="KAK3922680.1"/>
    </source>
</evidence>
<comment type="caution">
    <text evidence="1">The sequence shown here is derived from an EMBL/GenBank/DDBJ whole genome shotgun (WGS) entry which is preliminary data.</text>
</comment>
<reference evidence="1" key="1">
    <citation type="submission" date="2021-07" db="EMBL/GenBank/DDBJ databases">
        <authorList>
            <person name="Catto M.A."/>
            <person name="Jacobson A."/>
            <person name="Kennedy G."/>
            <person name="Labadie P."/>
            <person name="Hunt B.G."/>
            <person name="Srinivasan R."/>
        </authorList>
    </citation>
    <scope>NUCLEOTIDE SEQUENCE</scope>
    <source>
        <strain evidence="1">PL_HMW_Pooled</strain>
        <tissue evidence="1">Head</tissue>
    </source>
</reference>
<protein>
    <submittedName>
        <fullName evidence="1">Endophilin-A2</fullName>
    </submittedName>
</protein>
<keyword evidence="2" id="KW-1185">Reference proteome</keyword>
<sequence length="99" mass="11029">MDFGEQLTRDELLSCVPSGQVRISISSASDSPRSAPHAQKRASGALADFLSSPLVKRRSQLFRERINSLRSDVEHEQIENLELQEKIDQQGIKIAKLGL</sequence>
<evidence type="ECO:0000313" key="2">
    <source>
        <dbReference type="Proteomes" id="UP001219518"/>
    </source>
</evidence>
<dbReference type="AlphaFoldDB" id="A0AAE1HLC4"/>
<reference evidence="1" key="2">
    <citation type="journal article" date="2023" name="BMC Genomics">
        <title>Pest status, molecular evolution, and epigenetic factors derived from the genome assembly of Frankliniella fusca, a thysanopteran phytovirus vector.</title>
        <authorList>
            <person name="Catto M.A."/>
            <person name="Labadie P.E."/>
            <person name="Jacobson A.L."/>
            <person name="Kennedy G.G."/>
            <person name="Srinivasan R."/>
            <person name="Hunt B.G."/>
        </authorList>
    </citation>
    <scope>NUCLEOTIDE SEQUENCE</scope>
    <source>
        <strain evidence="1">PL_HMW_Pooled</strain>
    </source>
</reference>
<dbReference type="EMBL" id="JAHWGI010001107">
    <property type="protein sequence ID" value="KAK3922680.1"/>
    <property type="molecule type" value="Genomic_DNA"/>
</dbReference>